<dbReference type="InterPro" id="IPR039426">
    <property type="entry name" value="TonB-dep_rcpt-like"/>
</dbReference>
<name>A0A645AB80_9ZZZZ</name>
<feature type="domain" description="TonB-dependent receptor plug" evidence="2">
    <location>
        <begin position="127"/>
        <end position="235"/>
    </location>
</feature>
<keyword evidence="1" id="KW-0732">Signal</keyword>
<dbReference type="FunFam" id="2.170.130.10:FF:000003">
    <property type="entry name" value="SusC/RagA family TonB-linked outer membrane protein"/>
    <property type="match status" value="1"/>
</dbReference>
<dbReference type="SUPFAM" id="SSF56935">
    <property type="entry name" value="Porins"/>
    <property type="match status" value="1"/>
</dbReference>
<gene>
    <name evidence="3" type="primary">susC_125</name>
    <name evidence="3" type="ORF">SDC9_97189</name>
</gene>
<dbReference type="SUPFAM" id="SSF49464">
    <property type="entry name" value="Carboxypeptidase regulatory domain-like"/>
    <property type="match status" value="1"/>
</dbReference>
<dbReference type="Gene3D" id="2.60.40.1120">
    <property type="entry name" value="Carboxypeptidase-like, regulatory domain"/>
    <property type="match status" value="1"/>
</dbReference>
<dbReference type="PROSITE" id="PS52016">
    <property type="entry name" value="TONB_DEPENDENT_REC_3"/>
    <property type="match status" value="1"/>
</dbReference>
<keyword evidence="3" id="KW-0675">Receptor</keyword>
<proteinExistence type="predicted"/>
<dbReference type="GO" id="GO:0015344">
    <property type="term" value="F:siderophore uptake transmembrane transporter activity"/>
    <property type="evidence" value="ECO:0007669"/>
    <property type="project" value="TreeGrafter"/>
</dbReference>
<evidence type="ECO:0000256" key="1">
    <source>
        <dbReference type="ARBA" id="ARBA00022729"/>
    </source>
</evidence>
<dbReference type="Pfam" id="PF07715">
    <property type="entry name" value="Plug"/>
    <property type="match status" value="1"/>
</dbReference>
<dbReference type="AlphaFoldDB" id="A0A645AB80"/>
<dbReference type="EMBL" id="VSSQ01012977">
    <property type="protein sequence ID" value="MPM50450.1"/>
    <property type="molecule type" value="Genomic_DNA"/>
</dbReference>
<dbReference type="GO" id="GO:0044718">
    <property type="term" value="P:siderophore transmembrane transport"/>
    <property type="evidence" value="ECO:0007669"/>
    <property type="project" value="TreeGrafter"/>
</dbReference>
<dbReference type="InterPro" id="IPR012910">
    <property type="entry name" value="Plug_dom"/>
</dbReference>
<reference evidence="3" key="1">
    <citation type="submission" date="2019-08" db="EMBL/GenBank/DDBJ databases">
        <authorList>
            <person name="Kucharzyk K."/>
            <person name="Murdoch R.W."/>
            <person name="Higgins S."/>
            <person name="Loffler F."/>
        </authorList>
    </citation>
    <scope>NUCLEOTIDE SEQUENCE</scope>
</reference>
<dbReference type="Gene3D" id="2.170.130.10">
    <property type="entry name" value="TonB-dependent receptor, plug domain"/>
    <property type="match status" value="1"/>
</dbReference>
<dbReference type="PANTHER" id="PTHR30069">
    <property type="entry name" value="TONB-DEPENDENT OUTER MEMBRANE RECEPTOR"/>
    <property type="match status" value="1"/>
</dbReference>
<organism evidence="3">
    <name type="scientific">bioreactor metagenome</name>
    <dbReference type="NCBI Taxonomy" id="1076179"/>
    <lineage>
        <taxon>unclassified sequences</taxon>
        <taxon>metagenomes</taxon>
        <taxon>ecological metagenomes</taxon>
    </lineage>
</organism>
<dbReference type="Pfam" id="PF13715">
    <property type="entry name" value="CarbopepD_reg_2"/>
    <property type="match status" value="1"/>
</dbReference>
<evidence type="ECO:0000259" key="2">
    <source>
        <dbReference type="Pfam" id="PF07715"/>
    </source>
</evidence>
<protein>
    <submittedName>
        <fullName evidence="3">TonB-dependent receptor SusC</fullName>
    </submittedName>
</protein>
<dbReference type="InterPro" id="IPR008969">
    <property type="entry name" value="CarboxyPept-like_regulatory"/>
</dbReference>
<comment type="caution">
    <text evidence="3">The sequence shown here is derived from an EMBL/GenBank/DDBJ whole genome shotgun (WGS) entry which is preliminary data.</text>
</comment>
<evidence type="ECO:0000313" key="3">
    <source>
        <dbReference type="EMBL" id="MPM50450.1"/>
    </source>
</evidence>
<dbReference type="InterPro" id="IPR037066">
    <property type="entry name" value="Plug_dom_sf"/>
</dbReference>
<sequence length="240" mass="25819">MSFRQRKSKNELFFRLQSVILTLFLIASTECIMAQNVTVSGVVRDETGATLPGAAVVVRGAQRGVTTDIDGLFSIDVKTTDVLEVSFMGYEPVILEIGSNRKFDITLEPQSIKIDEVTVVAFGRQKKESVVSSISTVKVDELRVPASNLTTALAGKIAGIISYQTSGEPGADNAQFFIRGVTTFGYKTSPLILIDGFESTTDDLARLQPDDIESFSVMKDASATVMYGARSANGIISVAT</sequence>
<accession>A0A645AB80</accession>
<dbReference type="PANTHER" id="PTHR30069:SF29">
    <property type="entry name" value="HEMOGLOBIN AND HEMOGLOBIN-HAPTOGLOBIN-BINDING PROTEIN 1-RELATED"/>
    <property type="match status" value="1"/>
</dbReference>